<evidence type="ECO:0000313" key="7">
    <source>
        <dbReference type="Proteomes" id="UP000770717"/>
    </source>
</evidence>
<dbReference type="Gene3D" id="3.30.720.170">
    <property type="entry name" value="Perilipin, alpha-beta domain"/>
    <property type="match status" value="1"/>
</dbReference>
<sequence length="413" mass="45004">MVEQQNVLVRLVNLPLVSSTCDLVSSAYVTTKDNHPYLKSVCDVAETSVRSITSVAMSSAEPILQRLEPQIALANNMACVGLDKMEEKLPILHQPSGKVLANASEAVVGAKDAVLQRITGVVDKTKGAVQDGVERTKAVVNGSISTVLGSSVVELMSDRVDAVLSKSESLLEQYLPPTEEELAEDATKPEGFELSQDKASYYVRLGSLSTKARRRAYQQAVTQIKDAKCRSQETIAHLQITVDLVEYARKNMDNAGQKIQNTQEKIYNKWLEWSKSTGEDASGDPESTEHMESHTLAIARNLSHQLKTTCVSLVTSVQGLPQSLQKKAQDVSAMAAEVYQTFHAASSFREMSAGLLTTTKEQLTNMKGSLEEVLDLLVNNSPLNWLVGGFNPPLGGRQEEQESDGEDSANKVH</sequence>
<dbReference type="OrthoDB" id="376826at2759"/>
<dbReference type="GO" id="GO:0010890">
    <property type="term" value="P:positive regulation of triglyceride storage"/>
    <property type="evidence" value="ECO:0007669"/>
    <property type="project" value="TreeGrafter"/>
</dbReference>
<evidence type="ECO:0000256" key="5">
    <source>
        <dbReference type="SAM" id="MobiDB-lite"/>
    </source>
</evidence>
<comment type="subcellular location">
    <subcellularLocation>
        <location evidence="1">Lipid droplet</location>
    </subcellularLocation>
</comment>
<dbReference type="PANTHER" id="PTHR14024:SF25">
    <property type="entry name" value="PERILIPIN-2"/>
    <property type="match status" value="1"/>
</dbReference>
<keyword evidence="3" id="KW-0551">Lipid droplet</keyword>
<reference evidence="6" key="1">
    <citation type="thesis" date="2020" institute="ProQuest LLC" country="789 East Eisenhower Parkway, Ann Arbor, MI, USA">
        <title>Comparative Genomics and Chromosome Evolution.</title>
        <authorList>
            <person name="Mudd A.B."/>
        </authorList>
    </citation>
    <scope>NUCLEOTIDE SEQUENCE</scope>
    <source>
        <strain evidence="6">HN-11 Male</strain>
        <tissue evidence="6">Kidney and liver</tissue>
    </source>
</reference>
<dbReference type="PANTHER" id="PTHR14024">
    <property type="entry name" value="PERILIPIN"/>
    <property type="match status" value="1"/>
</dbReference>
<gene>
    <name evidence="6" type="ORF">GDO78_013718</name>
</gene>
<dbReference type="Gene3D" id="1.20.120.340">
    <property type="entry name" value="Flagellar protein FliS"/>
    <property type="match status" value="1"/>
</dbReference>
<comment type="caution">
    <text evidence="6">The sequence shown here is derived from an EMBL/GenBank/DDBJ whole genome shotgun (WGS) entry which is preliminary data.</text>
</comment>
<organism evidence="6 7">
    <name type="scientific">Eleutherodactylus coqui</name>
    <name type="common">Puerto Rican coqui</name>
    <dbReference type="NCBI Taxonomy" id="57060"/>
    <lineage>
        <taxon>Eukaryota</taxon>
        <taxon>Metazoa</taxon>
        <taxon>Chordata</taxon>
        <taxon>Craniata</taxon>
        <taxon>Vertebrata</taxon>
        <taxon>Euteleostomi</taxon>
        <taxon>Amphibia</taxon>
        <taxon>Batrachia</taxon>
        <taxon>Anura</taxon>
        <taxon>Neobatrachia</taxon>
        <taxon>Hyloidea</taxon>
        <taxon>Eleutherodactylidae</taxon>
        <taxon>Eleutherodactylinae</taxon>
        <taxon>Eleutherodactylus</taxon>
        <taxon>Eleutherodactylus</taxon>
    </lineage>
</organism>
<feature type="region of interest" description="Disordered" evidence="5">
    <location>
        <begin position="391"/>
        <end position="413"/>
    </location>
</feature>
<dbReference type="AlphaFoldDB" id="A0A8J6JQZ9"/>
<accession>A0A8J6JQZ9</accession>
<dbReference type="EMBL" id="WNTK01001041">
    <property type="protein sequence ID" value="KAG9468127.1"/>
    <property type="molecule type" value="Genomic_DNA"/>
</dbReference>
<dbReference type="SUPFAM" id="SSF109775">
    <property type="entry name" value="Mannose-6-phosphate receptor binding protein 1 (Tip47), C-terminal domain"/>
    <property type="match status" value="1"/>
</dbReference>
<comment type="similarity">
    <text evidence="2 4">Belongs to the perilipin family.</text>
</comment>
<keyword evidence="7" id="KW-1185">Reference proteome</keyword>
<evidence type="ECO:0000313" key="6">
    <source>
        <dbReference type="EMBL" id="KAG9468127.1"/>
    </source>
</evidence>
<dbReference type="Proteomes" id="UP000770717">
    <property type="component" value="Unassembled WGS sequence"/>
</dbReference>
<evidence type="ECO:0000256" key="2">
    <source>
        <dbReference type="ARBA" id="ARBA00006311"/>
    </source>
</evidence>
<protein>
    <recommendedName>
        <fullName evidence="4">Perilipin</fullName>
    </recommendedName>
</protein>
<evidence type="ECO:0000256" key="3">
    <source>
        <dbReference type="ARBA" id="ARBA00022677"/>
    </source>
</evidence>
<evidence type="ECO:0000256" key="1">
    <source>
        <dbReference type="ARBA" id="ARBA00004502"/>
    </source>
</evidence>
<dbReference type="Pfam" id="PF03036">
    <property type="entry name" value="Perilipin"/>
    <property type="match status" value="1"/>
</dbReference>
<dbReference type="GO" id="GO:0019915">
    <property type="term" value="P:lipid storage"/>
    <property type="evidence" value="ECO:0007669"/>
    <property type="project" value="TreeGrafter"/>
</dbReference>
<dbReference type="GO" id="GO:0005811">
    <property type="term" value="C:lipid droplet"/>
    <property type="evidence" value="ECO:0007669"/>
    <property type="project" value="UniProtKB-SubCell"/>
</dbReference>
<dbReference type="PIRSF" id="PIRSF036881">
    <property type="entry name" value="PAT"/>
    <property type="match status" value="1"/>
</dbReference>
<dbReference type="GO" id="GO:0005829">
    <property type="term" value="C:cytosol"/>
    <property type="evidence" value="ECO:0007669"/>
    <property type="project" value="TreeGrafter"/>
</dbReference>
<proteinExistence type="inferred from homology"/>
<dbReference type="InterPro" id="IPR004279">
    <property type="entry name" value="Perilipin"/>
</dbReference>
<name>A0A8J6JQZ9_ELECQ</name>
<evidence type="ECO:0000256" key="4">
    <source>
        <dbReference type="PIRNR" id="PIRNR036881"/>
    </source>
</evidence>